<evidence type="ECO:0000313" key="4">
    <source>
        <dbReference type="Proteomes" id="UP000189660"/>
    </source>
</evidence>
<dbReference type="KEGG" id="bapa:BBC0178_011320"/>
<accession>A0A1U9MAY2</accession>
<keyword evidence="4" id="KW-1185">Reference proteome</keyword>
<feature type="transmembrane region" description="Helical" evidence="1">
    <location>
        <begin position="45"/>
        <end position="71"/>
    </location>
</feature>
<dbReference type="InterPro" id="IPR007621">
    <property type="entry name" value="TPM_dom"/>
</dbReference>
<proteinExistence type="predicted"/>
<protein>
    <submittedName>
        <fullName evidence="3">Membrane protein</fullName>
    </submittedName>
</protein>
<keyword evidence="1" id="KW-1133">Transmembrane helix</keyword>
<gene>
    <name evidence="3" type="ORF">BBC0178_011320</name>
</gene>
<dbReference type="Gene3D" id="3.10.310.50">
    <property type="match status" value="1"/>
</dbReference>
<evidence type="ECO:0000256" key="1">
    <source>
        <dbReference type="SAM" id="Phobius"/>
    </source>
</evidence>
<dbReference type="EMBL" id="CP015820">
    <property type="protein sequence ID" value="AQT42611.1"/>
    <property type="molecule type" value="Genomic_DNA"/>
</dbReference>
<sequence>MVMQTNSANHTNILQRDQIGAAIHAAEKSTNGEIFAVFAKESDNYFFISFFIWTVAIFFTSIIAAYGIHWFWHDVPLHYFTSTVLAIHLLGLFYLSILPQLRLLITPAAIKNRICHANAVRQFLAQDINHTKKRTGILLFISQAEHYAEVISDIKIVEKVPAEIWNDIVKGMMTKAREGHLTEAYVDAIKKSGEVLTHYFPRNATTENELPDHIIEI</sequence>
<reference evidence="3 4" key="1">
    <citation type="submission" date="2016-11" db="EMBL/GenBank/DDBJ databases">
        <title>Comparative genomics of Bartonella apis.</title>
        <authorList>
            <person name="Engel P."/>
        </authorList>
    </citation>
    <scope>NUCLEOTIDE SEQUENCE [LARGE SCALE GENOMIC DNA]</scope>
    <source>
        <strain evidence="3 4">BBC0178</strain>
    </source>
</reference>
<feature type="domain" description="TPM" evidence="2">
    <location>
        <begin position="115"/>
        <end position="193"/>
    </location>
</feature>
<evidence type="ECO:0000259" key="2">
    <source>
        <dbReference type="Pfam" id="PF04536"/>
    </source>
</evidence>
<dbReference type="AlphaFoldDB" id="A0A1U9MAY2"/>
<keyword evidence="1" id="KW-0812">Transmembrane</keyword>
<feature type="transmembrane region" description="Helical" evidence="1">
    <location>
        <begin position="77"/>
        <end position="97"/>
    </location>
</feature>
<name>A0A1U9MAY2_9HYPH</name>
<dbReference type="Proteomes" id="UP000189660">
    <property type="component" value="Chromosome"/>
</dbReference>
<dbReference type="Pfam" id="PF04536">
    <property type="entry name" value="TPM_phosphatase"/>
    <property type="match status" value="1"/>
</dbReference>
<evidence type="ECO:0000313" key="3">
    <source>
        <dbReference type="EMBL" id="AQT42611.1"/>
    </source>
</evidence>
<keyword evidence="1" id="KW-0472">Membrane</keyword>
<organism evidence="3 4">
    <name type="scientific">Bartonella apihabitans</name>
    <dbReference type="NCBI Taxonomy" id="2750929"/>
    <lineage>
        <taxon>Bacteria</taxon>
        <taxon>Pseudomonadati</taxon>
        <taxon>Pseudomonadota</taxon>
        <taxon>Alphaproteobacteria</taxon>
        <taxon>Hyphomicrobiales</taxon>
        <taxon>Bartonellaceae</taxon>
        <taxon>Bartonella</taxon>
    </lineage>
</organism>